<dbReference type="GO" id="GO:0000922">
    <property type="term" value="C:spindle pole"/>
    <property type="evidence" value="ECO:0007669"/>
    <property type="project" value="InterPro"/>
</dbReference>
<dbReference type="PANTHER" id="PTHR19302">
    <property type="entry name" value="GAMMA TUBULIN COMPLEX PROTEIN"/>
    <property type="match status" value="1"/>
</dbReference>
<dbReference type="InterPro" id="IPR042241">
    <property type="entry name" value="GCP_C_sf"/>
</dbReference>
<dbReference type="PANTHER" id="PTHR19302:SF13">
    <property type="entry name" value="GAMMA-TUBULIN COMPLEX COMPONENT 2"/>
    <property type="match status" value="1"/>
</dbReference>
<keyword evidence="8" id="KW-1185">Reference proteome</keyword>
<evidence type="ECO:0000313" key="7">
    <source>
        <dbReference type="EMBL" id="KRX05862.1"/>
    </source>
</evidence>
<dbReference type="Proteomes" id="UP000054937">
    <property type="component" value="Unassembled WGS sequence"/>
</dbReference>
<dbReference type="InterPro" id="IPR040457">
    <property type="entry name" value="GCP_C"/>
</dbReference>
<sequence>MCYEILESNWQTFVQNLNNNVKNFEDIIQFHDQFLDNCLKECMLLEPNLLKIVCKLNDICKLFTQIMQNFTSTLKLNTQTAMNNKINSRNEEQNILDEQKQYDIFELRRLAVLENEGNLKKMITQQSYTRVIESFENKFDQSLKELMIYLNNQLTKQDSHLVNLVSRLDFDGFYQGYLGINTDSELIQNSYGQQKMHLE</sequence>
<dbReference type="InParanoid" id="A0A0V0QUL6"/>
<dbReference type="GO" id="GO:0005874">
    <property type="term" value="C:microtubule"/>
    <property type="evidence" value="ECO:0007669"/>
    <property type="project" value="UniProtKB-KW"/>
</dbReference>
<accession>A0A0V0QUL6</accession>
<dbReference type="GO" id="GO:0031122">
    <property type="term" value="P:cytoplasmic microtubule organization"/>
    <property type="evidence" value="ECO:0007669"/>
    <property type="project" value="TreeGrafter"/>
</dbReference>
<keyword evidence="4 5" id="KW-0206">Cytoskeleton</keyword>
<reference evidence="7 8" key="1">
    <citation type="journal article" date="2015" name="Sci. Rep.">
        <title>Genome of the facultative scuticociliatosis pathogen Pseudocohnilembus persalinus provides insight into its virulence through horizontal gene transfer.</title>
        <authorList>
            <person name="Xiong J."/>
            <person name="Wang G."/>
            <person name="Cheng J."/>
            <person name="Tian M."/>
            <person name="Pan X."/>
            <person name="Warren A."/>
            <person name="Jiang C."/>
            <person name="Yuan D."/>
            <person name="Miao W."/>
        </authorList>
    </citation>
    <scope>NUCLEOTIDE SEQUENCE [LARGE SCALE GENOMIC DNA]</scope>
    <source>
        <strain evidence="7">36N120E</strain>
    </source>
</reference>
<dbReference type="GO" id="GO:0051225">
    <property type="term" value="P:spindle assembly"/>
    <property type="evidence" value="ECO:0007669"/>
    <property type="project" value="TreeGrafter"/>
</dbReference>
<dbReference type="GO" id="GO:0000930">
    <property type="term" value="C:gamma-tubulin complex"/>
    <property type="evidence" value="ECO:0007669"/>
    <property type="project" value="TreeGrafter"/>
</dbReference>
<dbReference type="AlphaFoldDB" id="A0A0V0QUL6"/>
<dbReference type="GO" id="GO:0051321">
    <property type="term" value="P:meiotic cell cycle"/>
    <property type="evidence" value="ECO:0007669"/>
    <property type="project" value="TreeGrafter"/>
</dbReference>
<comment type="similarity">
    <text evidence="1 5">Belongs to the TUBGCP family.</text>
</comment>
<dbReference type="Pfam" id="PF04130">
    <property type="entry name" value="GCP_C_terminal"/>
    <property type="match status" value="1"/>
</dbReference>
<feature type="domain" description="Gamma tubulin complex component C-terminal" evidence="6">
    <location>
        <begin position="1"/>
        <end position="174"/>
    </location>
</feature>
<comment type="caution">
    <text evidence="7">The sequence shown here is derived from an EMBL/GenBank/DDBJ whole genome shotgun (WGS) entry which is preliminary data.</text>
</comment>
<keyword evidence="3 5" id="KW-0493">Microtubule</keyword>
<evidence type="ECO:0000256" key="3">
    <source>
        <dbReference type="ARBA" id="ARBA00022701"/>
    </source>
</evidence>
<dbReference type="OrthoDB" id="2192946at2759"/>
<gene>
    <name evidence="7" type="ORF">PPERSA_03799</name>
</gene>
<evidence type="ECO:0000256" key="1">
    <source>
        <dbReference type="ARBA" id="ARBA00010337"/>
    </source>
</evidence>
<organism evidence="7 8">
    <name type="scientific">Pseudocohnilembus persalinus</name>
    <name type="common">Ciliate</name>
    <dbReference type="NCBI Taxonomy" id="266149"/>
    <lineage>
        <taxon>Eukaryota</taxon>
        <taxon>Sar</taxon>
        <taxon>Alveolata</taxon>
        <taxon>Ciliophora</taxon>
        <taxon>Intramacronucleata</taxon>
        <taxon>Oligohymenophorea</taxon>
        <taxon>Scuticociliatia</taxon>
        <taxon>Philasterida</taxon>
        <taxon>Pseudocohnilembidae</taxon>
        <taxon>Pseudocohnilembus</taxon>
    </lineage>
</organism>
<comment type="subcellular location">
    <subcellularLocation>
        <location evidence="5">Cytoplasm</location>
        <location evidence="5">Cytoskeleton</location>
        <location evidence="5">Microtubule organizing center</location>
    </subcellularLocation>
</comment>
<dbReference type="GO" id="GO:0051011">
    <property type="term" value="F:microtubule minus-end binding"/>
    <property type="evidence" value="ECO:0007669"/>
    <property type="project" value="TreeGrafter"/>
</dbReference>
<keyword evidence="2 5" id="KW-0963">Cytoplasm</keyword>
<evidence type="ECO:0000256" key="2">
    <source>
        <dbReference type="ARBA" id="ARBA00022490"/>
    </source>
</evidence>
<dbReference type="GO" id="GO:0007020">
    <property type="term" value="P:microtubule nucleation"/>
    <property type="evidence" value="ECO:0007669"/>
    <property type="project" value="InterPro"/>
</dbReference>
<dbReference type="GO" id="GO:0043015">
    <property type="term" value="F:gamma-tubulin binding"/>
    <property type="evidence" value="ECO:0007669"/>
    <property type="project" value="InterPro"/>
</dbReference>
<evidence type="ECO:0000313" key="8">
    <source>
        <dbReference type="Proteomes" id="UP000054937"/>
    </source>
</evidence>
<dbReference type="GO" id="GO:0000278">
    <property type="term" value="P:mitotic cell cycle"/>
    <property type="evidence" value="ECO:0007669"/>
    <property type="project" value="TreeGrafter"/>
</dbReference>
<dbReference type="Gene3D" id="1.20.120.1900">
    <property type="entry name" value="Gamma-tubulin complex, C-terminal domain"/>
    <property type="match status" value="1"/>
</dbReference>
<evidence type="ECO:0000256" key="5">
    <source>
        <dbReference type="RuleBase" id="RU363050"/>
    </source>
</evidence>
<evidence type="ECO:0000259" key="6">
    <source>
        <dbReference type="Pfam" id="PF04130"/>
    </source>
</evidence>
<dbReference type="EMBL" id="LDAU01000103">
    <property type="protein sequence ID" value="KRX05862.1"/>
    <property type="molecule type" value="Genomic_DNA"/>
</dbReference>
<proteinExistence type="inferred from homology"/>
<name>A0A0V0QUL6_PSEPJ</name>
<evidence type="ECO:0000256" key="4">
    <source>
        <dbReference type="ARBA" id="ARBA00023212"/>
    </source>
</evidence>
<protein>
    <recommendedName>
        <fullName evidence="5">Spindle pole body component</fullName>
    </recommendedName>
</protein>
<dbReference type="InterPro" id="IPR007259">
    <property type="entry name" value="GCP"/>
</dbReference>